<accession>A0ACC1Y1J7</accession>
<keyword evidence="2" id="KW-1185">Reference proteome</keyword>
<proteinExistence type="predicted"/>
<sequence length="207" mass="24656">MPMKRLLGTQNEKDEICPISERVSENVLSQPTDLVIFDTQTKKKRKVGMSVEGTSSSVLQVVDISATKRDRYEHMVPMIKSMERVVSRDWAETEGKIGEKEMLRLCSEFNYKMSFWWSKHREQLFQRIDDAHRMFEFERECSILKRDKERLRKWAQELLDQHEKQIQELQKENEYLKIQVADLDDRLAVAIQTQDEIREEANDEKLC</sequence>
<dbReference type="Proteomes" id="UP001164539">
    <property type="component" value="Chromosome 6"/>
</dbReference>
<evidence type="ECO:0000313" key="1">
    <source>
        <dbReference type="EMBL" id="KAJ4717083.1"/>
    </source>
</evidence>
<dbReference type="EMBL" id="CM051399">
    <property type="protein sequence ID" value="KAJ4717083.1"/>
    <property type="molecule type" value="Genomic_DNA"/>
</dbReference>
<gene>
    <name evidence="1" type="ORF">OWV82_012009</name>
</gene>
<organism evidence="1 2">
    <name type="scientific">Melia azedarach</name>
    <name type="common">Chinaberry tree</name>
    <dbReference type="NCBI Taxonomy" id="155640"/>
    <lineage>
        <taxon>Eukaryota</taxon>
        <taxon>Viridiplantae</taxon>
        <taxon>Streptophyta</taxon>
        <taxon>Embryophyta</taxon>
        <taxon>Tracheophyta</taxon>
        <taxon>Spermatophyta</taxon>
        <taxon>Magnoliopsida</taxon>
        <taxon>eudicotyledons</taxon>
        <taxon>Gunneridae</taxon>
        <taxon>Pentapetalae</taxon>
        <taxon>rosids</taxon>
        <taxon>malvids</taxon>
        <taxon>Sapindales</taxon>
        <taxon>Meliaceae</taxon>
        <taxon>Melia</taxon>
    </lineage>
</organism>
<reference evidence="1 2" key="1">
    <citation type="journal article" date="2023" name="Science">
        <title>Complex scaffold remodeling in plant triterpene biosynthesis.</title>
        <authorList>
            <person name="De La Pena R."/>
            <person name="Hodgson H."/>
            <person name="Liu J.C."/>
            <person name="Stephenson M.J."/>
            <person name="Martin A.C."/>
            <person name="Owen C."/>
            <person name="Harkess A."/>
            <person name="Leebens-Mack J."/>
            <person name="Jimenez L.E."/>
            <person name="Osbourn A."/>
            <person name="Sattely E.S."/>
        </authorList>
    </citation>
    <scope>NUCLEOTIDE SEQUENCE [LARGE SCALE GENOMIC DNA]</scope>
    <source>
        <strain evidence="2">cv. JPN11</strain>
        <tissue evidence="1">Leaf</tissue>
    </source>
</reference>
<evidence type="ECO:0000313" key="2">
    <source>
        <dbReference type="Proteomes" id="UP001164539"/>
    </source>
</evidence>
<protein>
    <submittedName>
        <fullName evidence="1">Uncharacterized protein</fullName>
    </submittedName>
</protein>
<comment type="caution">
    <text evidence="1">The sequence shown here is derived from an EMBL/GenBank/DDBJ whole genome shotgun (WGS) entry which is preliminary data.</text>
</comment>
<name>A0ACC1Y1J7_MELAZ</name>